<comment type="similarity">
    <text evidence="1">Belongs to the N(4)/N(6)-methyltransferase family.</text>
</comment>
<dbReference type="InterPro" id="IPR022749">
    <property type="entry name" value="D12N6_MeTrfase_N"/>
</dbReference>
<evidence type="ECO:0000256" key="1">
    <source>
        <dbReference type="ARBA" id="ARBA00006594"/>
    </source>
</evidence>
<keyword evidence="2" id="KW-0680">Restriction system</keyword>
<protein>
    <submittedName>
        <fullName evidence="4">Type I restriction-modification system subunit M N-terminal domain-containing protein</fullName>
    </submittedName>
</protein>
<dbReference type="Pfam" id="PF12161">
    <property type="entry name" value="HsdM_N"/>
    <property type="match status" value="1"/>
</dbReference>
<comment type="caution">
    <text evidence="4">The sequence shown here is derived from an EMBL/GenBank/DDBJ whole genome shotgun (WGS) entry which is preliminary data.</text>
</comment>
<feature type="domain" description="N6 adenine-specific DNA methyltransferase N-terminal" evidence="3">
    <location>
        <begin position="13"/>
        <end position="47"/>
    </location>
</feature>
<dbReference type="InterPro" id="IPR038333">
    <property type="entry name" value="T1MK-like_N_sf"/>
</dbReference>
<evidence type="ECO:0000256" key="2">
    <source>
        <dbReference type="ARBA" id="ARBA00022747"/>
    </source>
</evidence>
<gene>
    <name evidence="4" type="ORF">KUV50_10505</name>
</gene>
<dbReference type="GO" id="GO:0009307">
    <property type="term" value="P:DNA restriction-modification system"/>
    <property type="evidence" value="ECO:0007669"/>
    <property type="project" value="UniProtKB-KW"/>
</dbReference>
<evidence type="ECO:0000313" key="5">
    <source>
        <dbReference type="Proteomes" id="UP000753961"/>
    </source>
</evidence>
<dbReference type="EMBL" id="JAHVHU010000009">
    <property type="protein sequence ID" value="MBY5958565.1"/>
    <property type="molecule type" value="Genomic_DNA"/>
</dbReference>
<evidence type="ECO:0000259" key="3">
    <source>
        <dbReference type="Pfam" id="PF12161"/>
    </source>
</evidence>
<reference evidence="4" key="1">
    <citation type="submission" date="2021-06" db="EMBL/GenBank/DDBJ databases">
        <title>44 bacteria genomes isolated from Dapeng, Shenzhen.</title>
        <authorList>
            <person name="Zheng W."/>
            <person name="Yu S."/>
            <person name="Huang Y."/>
        </authorList>
    </citation>
    <scope>NUCLEOTIDE SEQUENCE</scope>
    <source>
        <strain evidence="4">DP5N28-2</strain>
    </source>
</reference>
<dbReference type="SUPFAM" id="SSF53335">
    <property type="entry name" value="S-adenosyl-L-methionine-dependent methyltransferases"/>
    <property type="match status" value="1"/>
</dbReference>
<sequence length="48" mass="5639">MAKKKANNTEEPMEKQLWKSANKLRKNIDAAEYKHVVLGLIFLKYISF</sequence>
<name>A0A953HUA4_9BACT</name>
<proteinExistence type="inferred from homology"/>
<evidence type="ECO:0000313" key="4">
    <source>
        <dbReference type="EMBL" id="MBY5958565.1"/>
    </source>
</evidence>
<dbReference type="InterPro" id="IPR029063">
    <property type="entry name" value="SAM-dependent_MTases_sf"/>
</dbReference>
<keyword evidence="5" id="KW-1185">Reference proteome</keyword>
<dbReference type="Gene3D" id="1.20.1260.30">
    <property type="match status" value="1"/>
</dbReference>
<dbReference type="AlphaFoldDB" id="A0A953HUA4"/>
<organism evidence="4 5">
    <name type="scientific">Membranihabitans marinus</name>
    <dbReference type="NCBI Taxonomy" id="1227546"/>
    <lineage>
        <taxon>Bacteria</taxon>
        <taxon>Pseudomonadati</taxon>
        <taxon>Bacteroidota</taxon>
        <taxon>Saprospiria</taxon>
        <taxon>Saprospirales</taxon>
        <taxon>Saprospiraceae</taxon>
        <taxon>Membranihabitans</taxon>
    </lineage>
</organism>
<accession>A0A953HUA4</accession>
<dbReference type="Proteomes" id="UP000753961">
    <property type="component" value="Unassembled WGS sequence"/>
</dbReference>